<evidence type="ECO:0000259" key="7">
    <source>
        <dbReference type="Pfam" id="PF08479"/>
    </source>
</evidence>
<evidence type="ECO:0000256" key="4">
    <source>
        <dbReference type="SAM" id="MobiDB-lite"/>
    </source>
</evidence>
<dbReference type="PANTHER" id="PTHR34597:SF3">
    <property type="entry name" value="OUTER MEMBRANE TRANSPORTER CDIB"/>
    <property type="match status" value="1"/>
</dbReference>
<evidence type="ECO:0000256" key="2">
    <source>
        <dbReference type="ARBA" id="ARBA00022692"/>
    </source>
</evidence>
<protein>
    <submittedName>
        <fullName evidence="9">Hemolysin activation/secretion protein</fullName>
    </submittedName>
</protein>
<dbReference type="Pfam" id="PF17287">
    <property type="entry name" value="POTRA_3"/>
    <property type="match status" value="1"/>
</dbReference>
<dbReference type="InterPro" id="IPR027282">
    <property type="entry name" value="TPS"/>
</dbReference>
<keyword evidence="5" id="KW-0732">Signal</keyword>
<dbReference type="Gene3D" id="3.10.20.310">
    <property type="entry name" value="membrane protein fhac"/>
    <property type="match status" value="1"/>
</dbReference>
<reference evidence="9 10" key="1">
    <citation type="submission" date="2023-07" db="EMBL/GenBank/DDBJ databases">
        <title>Sorghum-associated microbial communities from plants grown in Nebraska, USA.</title>
        <authorList>
            <person name="Schachtman D."/>
        </authorList>
    </citation>
    <scope>NUCLEOTIDE SEQUENCE [LARGE SCALE GENOMIC DNA]</scope>
    <source>
        <strain evidence="9 10">CC60</strain>
    </source>
</reference>
<dbReference type="Proteomes" id="UP001237737">
    <property type="component" value="Unassembled WGS sequence"/>
</dbReference>
<evidence type="ECO:0000259" key="6">
    <source>
        <dbReference type="Pfam" id="PF03865"/>
    </source>
</evidence>
<keyword evidence="10" id="KW-1185">Reference proteome</keyword>
<organism evidence="9 10">
    <name type="scientific">Luteibacter jiangsuensis</name>
    <dbReference type="NCBI Taxonomy" id="637577"/>
    <lineage>
        <taxon>Bacteria</taxon>
        <taxon>Pseudomonadati</taxon>
        <taxon>Pseudomonadota</taxon>
        <taxon>Gammaproteobacteria</taxon>
        <taxon>Lysobacterales</taxon>
        <taxon>Rhodanobacteraceae</taxon>
        <taxon>Luteibacter</taxon>
    </lineage>
</organism>
<comment type="caution">
    <text evidence="9">The sequence shown here is derived from an EMBL/GenBank/DDBJ whole genome shotgun (WGS) entry which is preliminary data.</text>
</comment>
<evidence type="ECO:0000259" key="8">
    <source>
        <dbReference type="Pfam" id="PF17287"/>
    </source>
</evidence>
<feature type="signal peptide" evidence="5">
    <location>
        <begin position="1"/>
        <end position="30"/>
    </location>
</feature>
<evidence type="ECO:0000313" key="10">
    <source>
        <dbReference type="Proteomes" id="UP001237737"/>
    </source>
</evidence>
<feature type="domain" description="Polypeptide-transport-associated ShlB-type" evidence="7">
    <location>
        <begin position="81"/>
        <end position="156"/>
    </location>
</feature>
<dbReference type="PANTHER" id="PTHR34597">
    <property type="entry name" value="SLR1661 PROTEIN"/>
    <property type="match status" value="1"/>
</dbReference>
<evidence type="ECO:0000256" key="5">
    <source>
        <dbReference type="SAM" id="SignalP"/>
    </source>
</evidence>
<dbReference type="Gene3D" id="2.40.160.50">
    <property type="entry name" value="membrane protein fhac: a member of the omp85/tpsb transporter family"/>
    <property type="match status" value="1"/>
</dbReference>
<evidence type="ECO:0000313" key="9">
    <source>
        <dbReference type="EMBL" id="MDQ0010287.1"/>
    </source>
</evidence>
<keyword evidence="3" id="KW-0998">Cell outer membrane</keyword>
<dbReference type="RefSeq" id="WP_306850373.1">
    <property type="nucleotide sequence ID" value="NZ_JAUSSK010000003.1"/>
</dbReference>
<feature type="chain" id="PRO_5046470593" evidence="5">
    <location>
        <begin position="31"/>
        <end position="563"/>
    </location>
</feature>
<dbReference type="EMBL" id="JAUSSK010000003">
    <property type="protein sequence ID" value="MDQ0010287.1"/>
    <property type="molecule type" value="Genomic_DNA"/>
</dbReference>
<accession>A0ABT9T282</accession>
<dbReference type="Pfam" id="PF08479">
    <property type="entry name" value="POTRA_2"/>
    <property type="match status" value="1"/>
</dbReference>
<keyword evidence="2" id="KW-0812">Transmembrane</keyword>
<feature type="region of interest" description="Disordered" evidence="4">
    <location>
        <begin position="29"/>
        <end position="74"/>
    </location>
</feature>
<dbReference type="InterPro" id="IPR035251">
    <property type="entry name" value="ShlB_POTRA"/>
</dbReference>
<dbReference type="InterPro" id="IPR051544">
    <property type="entry name" value="TPS_OM_transporter"/>
</dbReference>
<dbReference type="InterPro" id="IPR005565">
    <property type="entry name" value="Hemolysn_activator_HlyB_C"/>
</dbReference>
<keyword evidence="1" id="KW-0472">Membrane</keyword>
<gene>
    <name evidence="9" type="ORF">J2T07_002477</name>
</gene>
<feature type="compositionally biased region" description="Basic and acidic residues" evidence="4">
    <location>
        <begin position="48"/>
        <end position="57"/>
    </location>
</feature>
<sequence length="563" mass="62195">MRLKGGGRRRTATYGLISLLAIGASGTVPAQQTTLDKQEQLRRAQQLEQKEAERKDAPFQAGPPTNVERLDAPLPKETPCFPLRSLRLEGERVADFAWAQRYLDRFVGQCVGRDGLEALQRRLSNLMIARGFVTTRVGVPAQDISQGHLRMLLVPGTLRHIRFAPGSPELDWRTAFPIREGDLLNLHAIEQGLEQLKRVPSQDVTMDIAPAEKVGESDVVLTVHTTRRWHVVADAGDSGLKGTGKNQGNLNVSLDNPLGLNDLFSMGAGHALFTHADGGSTFSENATYSVPWGWWTFSGSISTYRYRQWIEGFNSRFRSTGTSTSSDVTVQRLLTRGTSSKTSLEMRLAARSAHSYIQGVEVGIQRQRVASAELALVHRHYIGQAQLDARLGYQRGTPWFGSQWIGYDPQVGFPTNRYGLTTLDLSLSQPLNLAGRQAVWDSSLRLQRSTDHLPAAELITIGGRYSVRGFDGEQTLAGERGAYLRNTFTLPLGALAPYLGMDIGRVEGPSTQEGHRQLTGAVIGLRGSYRGLSWDLFVGRRIHAPRGFDTEQPATGFQLIYQY</sequence>
<feature type="domain" description="Haemolysin activator HlyB C-terminal" evidence="6">
    <location>
        <begin position="215"/>
        <end position="527"/>
    </location>
</feature>
<dbReference type="InterPro" id="IPR013686">
    <property type="entry name" value="Polypept-transport_assoc_ShlB"/>
</dbReference>
<feature type="domain" description="ShlB POTRA" evidence="8">
    <location>
        <begin position="158"/>
        <end position="210"/>
    </location>
</feature>
<dbReference type="PIRSF" id="PIRSF029745">
    <property type="entry name" value="FhaC"/>
    <property type="match status" value="1"/>
</dbReference>
<keyword evidence="1" id="KW-1134">Transmembrane beta strand</keyword>
<evidence type="ECO:0000256" key="1">
    <source>
        <dbReference type="ARBA" id="ARBA00022452"/>
    </source>
</evidence>
<proteinExistence type="predicted"/>
<evidence type="ECO:0000256" key="3">
    <source>
        <dbReference type="ARBA" id="ARBA00023237"/>
    </source>
</evidence>
<name>A0ABT9T282_9GAMM</name>
<dbReference type="Pfam" id="PF03865">
    <property type="entry name" value="ShlB"/>
    <property type="match status" value="1"/>
</dbReference>